<name>A0A2T5J0U1_9GAMM</name>
<dbReference type="InterPro" id="IPR050961">
    <property type="entry name" value="BolA/IbaG_stress_morph_reg"/>
</dbReference>
<sequence length="83" mass="9107">MTPDVIKSLLQAAFPDAVEVIVTGEGAKFQVTVVSEEFASLRPVAKQQRVYAPLNEHIASGAIHAVTMRTLTPEEWRKAQLFA</sequence>
<dbReference type="PANTHER" id="PTHR46229">
    <property type="entry name" value="BOLA TRANSCRIPTION REGULATOR"/>
    <property type="match status" value="1"/>
</dbReference>
<dbReference type="Proteomes" id="UP000244223">
    <property type="component" value="Unassembled WGS sequence"/>
</dbReference>
<organism evidence="3 4">
    <name type="scientific">Agitococcus lubricus</name>
    <dbReference type="NCBI Taxonomy" id="1077255"/>
    <lineage>
        <taxon>Bacteria</taxon>
        <taxon>Pseudomonadati</taxon>
        <taxon>Pseudomonadota</taxon>
        <taxon>Gammaproteobacteria</taxon>
        <taxon>Moraxellales</taxon>
        <taxon>Moraxellaceae</taxon>
        <taxon>Agitococcus</taxon>
    </lineage>
</organism>
<dbReference type="RefSeq" id="WP_107865418.1">
    <property type="nucleotide sequence ID" value="NZ_QAON01000005.1"/>
</dbReference>
<dbReference type="InterPro" id="IPR002634">
    <property type="entry name" value="BolA"/>
</dbReference>
<dbReference type="OrthoDB" id="9812890at2"/>
<dbReference type="Pfam" id="PF01722">
    <property type="entry name" value="BolA"/>
    <property type="match status" value="1"/>
</dbReference>
<reference evidence="3 4" key="1">
    <citation type="submission" date="2018-04" db="EMBL/GenBank/DDBJ databases">
        <title>Genomic Encyclopedia of Archaeal and Bacterial Type Strains, Phase II (KMG-II): from individual species to whole genera.</title>
        <authorList>
            <person name="Goeker M."/>
        </authorList>
    </citation>
    <scope>NUCLEOTIDE SEQUENCE [LARGE SCALE GENOMIC DNA]</scope>
    <source>
        <strain evidence="3 4">DSM 5822</strain>
    </source>
</reference>
<dbReference type="Gene3D" id="3.30.300.90">
    <property type="entry name" value="BolA-like"/>
    <property type="match status" value="1"/>
</dbReference>
<gene>
    <name evidence="3" type="ORF">C8N29_105235</name>
</gene>
<comment type="caution">
    <text evidence="3">The sequence shown here is derived from an EMBL/GenBank/DDBJ whole genome shotgun (WGS) entry which is preliminary data.</text>
</comment>
<protein>
    <submittedName>
        <fullName evidence="3">Acid stress-induced BolA-like protein IbaG/YrbA</fullName>
    </submittedName>
</protein>
<dbReference type="PANTHER" id="PTHR46229:SF4">
    <property type="entry name" value="ACID STRESS PROTEIN IBAG"/>
    <property type="match status" value="1"/>
</dbReference>
<dbReference type="PIRSF" id="PIRSF003113">
    <property type="entry name" value="BolA"/>
    <property type="match status" value="1"/>
</dbReference>
<evidence type="ECO:0000256" key="2">
    <source>
        <dbReference type="RuleBase" id="RU003860"/>
    </source>
</evidence>
<evidence type="ECO:0000313" key="3">
    <source>
        <dbReference type="EMBL" id="PTQ89906.1"/>
    </source>
</evidence>
<accession>A0A2T5J0U1</accession>
<evidence type="ECO:0000256" key="1">
    <source>
        <dbReference type="ARBA" id="ARBA00005578"/>
    </source>
</evidence>
<dbReference type="EMBL" id="QAON01000005">
    <property type="protein sequence ID" value="PTQ89906.1"/>
    <property type="molecule type" value="Genomic_DNA"/>
</dbReference>
<proteinExistence type="inferred from homology"/>
<dbReference type="AlphaFoldDB" id="A0A2T5J0U1"/>
<dbReference type="SUPFAM" id="SSF82657">
    <property type="entry name" value="BolA-like"/>
    <property type="match status" value="1"/>
</dbReference>
<evidence type="ECO:0000313" key="4">
    <source>
        <dbReference type="Proteomes" id="UP000244223"/>
    </source>
</evidence>
<keyword evidence="4" id="KW-1185">Reference proteome</keyword>
<comment type="similarity">
    <text evidence="1 2">Belongs to the BolA/IbaG family.</text>
</comment>
<dbReference type="InterPro" id="IPR036065">
    <property type="entry name" value="BolA-like_sf"/>
</dbReference>